<evidence type="ECO:0000256" key="2">
    <source>
        <dbReference type="ARBA" id="ARBA00005417"/>
    </source>
</evidence>
<dbReference type="PANTHER" id="PTHR43297:SF2">
    <property type="entry name" value="DIPEPTIDE TRANSPORT ATP-BINDING PROTEIN DPPD"/>
    <property type="match status" value="1"/>
</dbReference>
<dbReference type="InterPro" id="IPR003439">
    <property type="entry name" value="ABC_transporter-like_ATP-bd"/>
</dbReference>
<evidence type="ECO:0000256" key="4">
    <source>
        <dbReference type="ARBA" id="ARBA00022475"/>
    </source>
</evidence>
<dbReference type="InterPro" id="IPR003593">
    <property type="entry name" value="AAA+_ATPase"/>
</dbReference>
<evidence type="ECO:0000256" key="5">
    <source>
        <dbReference type="ARBA" id="ARBA00022741"/>
    </source>
</evidence>
<dbReference type="Gene3D" id="3.40.50.300">
    <property type="entry name" value="P-loop containing nucleotide triphosphate hydrolases"/>
    <property type="match status" value="1"/>
</dbReference>
<organism evidence="9 10">
    <name type="scientific">Aeromicrobium phragmitis</name>
    <dbReference type="NCBI Taxonomy" id="2478914"/>
    <lineage>
        <taxon>Bacteria</taxon>
        <taxon>Bacillati</taxon>
        <taxon>Actinomycetota</taxon>
        <taxon>Actinomycetes</taxon>
        <taxon>Propionibacteriales</taxon>
        <taxon>Nocardioidaceae</taxon>
        <taxon>Aeromicrobium</taxon>
    </lineage>
</organism>
<dbReference type="AlphaFoldDB" id="A0A3L8PPJ2"/>
<sequence length="326" mass="34892">MSRDVVVSVEGLTLELQGLQPALVEDVSFDVASGETVALIGESGCGKTVTAQAVLGLLPPQVRAASGRIVFQGTPLTRELAARLRGREIGAVFQNPMTSLDPTMKVGDQIAESRRVHLNESRRVARRHAVELLELVGVTEPQKRARQFPHQFSGGMQQRAMIAAAIACEPKLLIADEPTTALDVTVQAEILILLDRLKIEVGMGMLLVTHDLGVVAAAAARVAVMYAGHVVEQGRTEEIFENPAHPYTQGLLASVPADAEPRSRLRVIGGRVPSAGDFPVGCRFQTRCPHAEAACARGLVPVQALETTHEVRCILHEKSGAVNTHA</sequence>
<dbReference type="Pfam" id="PF08352">
    <property type="entry name" value="oligo_HPY"/>
    <property type="match status" value="1"/>
</dbReference>
<name>A0A3L8PPJ2_9ACTN</name>
<dbReference type="InterPro" id="IPR013563">
    <property type="entry name" value="Oligopep_ABC_C"/>
</dbReference>
<dbReference type="InterPro" id="IPR050388">
    <property type="entry name" value="ABC_Ni/Peptide_Import"/>
</dbReference>
<evidence type="ECO:0000259" key="8">
    <source>
        <dbReference type="PROSITE" id="PS50893"/>
    </source>
</evidence>
<dbReference type="GO" id="GO:0015833">
    <property type="term" value="P:peptide transport"/>
    <property type="evidence" value="ECO:0007669"/>
    <property type="project" value="InterPro"/>
</dbReference>
<dbReference type="CDD" id="cd03257">
    <property type="entry name" value="ABC_NikE_OppD_transporters"/>
    <property type="match status" value="1"/>
</dbReference>
<accession>A0A3L8PPJ2</accession>
<keyword evidence="4" id="KW-1003">Cell membrane</keyword>
<dbReference type="Pfam" id="PF00005">
    <property type="entry name" value="ABC_tran"/>
    <property type="match status" value="1"/>
</dbReference>
<evidence type="ECO:0000256" key="1">
    <source>
        <dbReference type="ARBA" id="ARBA00004202"/>
    </source>
</evidence>
<evidence type="ECO:0000256" key="7">
    <source>
        <dbReference type="ARBA" id="ARBA00023136"/>
    </source>
</evidence>
<dbReference type="InterPro" id="IPR027417">
    <property type="entry name" value="P-loop_NTPase"/>
</dbReference>
<comment type="subcellular location">
    <subcellularLocation>
        <location evidence="1">Cell membrane</location>
        <topology evidence="1">Peripheral membrane protein</topology>
    </subcellularLocation>
</comment>
<dbReference type="SMART" id="SM00382">
    <property type="entry name" value="AAA"/>
    <property type="match status" value="1"/>
</dbReference>
<dbReference type="NCBIfam" id="TIGR01727">
    <property type="entry name" value="oligo_HPY"/>
    <property type="match status" value="1"/>
</dbReference>
<keyword evidence="7" id="KW-0472">Membrane</keyword>
<dbReference type="PROSITE" id="PS00211">
    <property type="entry name" value="ABC_TRANSPORTER_1"/>
    <property type="match status" value="1"/>
</dbReference>
<keyword evidence="3" id="KW-0813">Transport</keyword>
<dbReference type="FunFam" id="3.40.50.300:FF:000016">
    <property type="entry name" value="Oligopeptide ABC transporter ATP-binding component"/>
    <property type="match status" value="1"/>
</dbReference>
<gene>
    <name evidence="9" type="ORF">D9V41_00935</name>
</gene>
<dbReference type="Proteomes" id="UP000282515">
    <property type="component" value="Unassembled WGS sequence"/>
</dbReference>
<evidence type="ECO:0000313" key="10">
    <source>
        <dbReference type="Proteomes" id="UP000282515"/>
    </source>
</evidence>
<protein>
    <submittedName>
        <fullName evidence="9">ABC transporter ATP-binding protein</fullName>
    </submittedName>
</protein>
<comment type="caution">
    <text evidence="9">The sequence shown here is derived from an EMBL/GenBank/DDBJ whole genome shotgun (WGS) entry which is preliminary data.</text>
</comment>
<dbReference type="RefSeq" id="WP_121792658.1">
    <property type="nucleotide sequence ID" value="NZ_RDBF01000001.1"/>
</dbReference>
<dbReference type="GO" id="GO:0005886">
    <property type="term" value="C:plasma membrane"/>
    <property type="evidence" value="ECO:0007669"/>
    <property type="project" value="UniProtKB-SubCell"/>
</dbReference>
<comment type="similarity">
    <text evidence="2">Belongs to the ABC transporter superfamily.</text>
</comment>
<keyword evidence="6 9" id="KW-0067">ATP-binding</keyword>
<keyword evidence="5" id="KW-0547">Nucleotide-binding</keyword>
<evidence type="ECO:0000256" key="3">
    <source>
        <dbReference type="ARBA" id="ARBA00022448"/>
    </source>
</evidence>
<evidence type="ECO:0000313" key="9">
    <source>
        <dbReference type="EMBL" id="RLV57250.1"/>
    </source>
</evidence>
<feature type="domain" description="ABC transporter" evidence="8">
    <location>
        <begin position="7"/>
        <end position="252"/>
    </location>
</feature>
<dbReference type="GO" id="GO:0016887">
    <property type="term" value="F:ATP hydrolysis activity"/>
    <property type="evidence" value="ECO:0007669"/>
    <property type="project" value="InterPro"/>
</dbReference>
<dbReference type="SUPFAM" id="SSF52540">
    <property type="entry name" value="P-loop containing nucleoside triphosphate hydrolases"/>
    <property type="match status" value="1"/>
</dbReference>
<dbReference type="OrthoDB" id="5357528at2"/>
<dbReference type="EMBL" id="RDBF01000001">
    <property type="protein sequence ID" value="RLV57250.1"/>
    <property type="molecule type" value="Genomic_DNA"/>
</dbReference>
<keyword evidence="10" id="KW-1185">Reference proteome</keyword>
<dbReference type="PANTHER" id="PTHR43297">
    <property type="entry name" value="OLIGOPEPTIDE TRANSPORT ATP-BINDING PROTEIN APPD"/>
    <property type="match status" value="1"/>
</dbReference>
<reference evidence="9 10" key="1">
    <citation type="submission" date="2018-10" db="EMBL/GenBank/DDBJ databases">
        <title>Aeromicrobium sp. 9W16Y-2 whole genome shotgun sequence.</title>
        <authorList>
            <person name="Li F."/>
        </authorList>
    </citation>
    <scope>NUCLEOTIDE SEQUENCE [LARGE SCALE GENOMIC DNA]</scope>
    <source>
        <strain evidence="9 10">9W16Y-2</strain>
    </source>
</reference>
<evidence type="ECO:0000256" key="6">
    <source>
        <dbReference type="ARBA" id="ARBA00022840"/>
    </source>
</evidence>
<proteinExistence type="inferred from homology"/>
<dbReference type="GO" id="GO:0005524">
    <property type="term" value="F:ATP binding"/>
    <property type="evidence" value="ECO:0007669"/>
    <property type="project" value="UniProtKB-KW"/>
</dbReference>
<dbReference type="PROSITE" id="PS50893">
    <property type="entry name" value="ABC_TRANSPORTER_2"/>
    <property type="match status" value="1"/>
</dbReference>
<dbReference type="InterPro" id="IPR017871">
    <property type="entry name" value="ABC_transporter-like_CS"/>
</dbReference>